<dbReference type="AlphaFoldDB" id="A0A8S1NV81"/>
<evidence type="ECO:0000313" key="3">
    <source>
        <dbReference type="Proteomes" id="UP000692954"/>
    </source>
</evidence>
<keyword evidence="3" id="KW-1185">Reference proteome</keyword>
<comment type="caution">
    <text evidence="1">The sequence shown here is derived from an EMBL/GenBank/DDBJ whole genome shotgun (WGS) entry which is preliminary data.</text>
</comment>
<proteinExistence type="predicted"/>
<sequence length="47" mass="5532">MAVGLILAYLENYLSMSGQQILLLENQHQIKKIDHFYLILRKDLQSK</sequence>
<reference evidence="1" key="1">
    <citation type="submission" date="2021-01" db="EMBL/GenBank/DDBJ databases">
        <authorList>
            <consortium name="Genoscope - CEA"/>
            <person name="William W."/>
        </authorList>
    </citation>
    <scope>NUCLEOTIDE SEQUENCE</scope>
</reference>
<dbReference type="EMBL" id="CAJJDN010000062">
    <property type="protein sequence ID" value="CAD8094101.1"/>
    <property type="molecule type" value="Genomic_DNA"/>
</dbReference>
<protein>
    <submittedName>
        <fullName evidence="1">Uncharacterized protein</fullName>
    </submittedName>
</protein>
<accession>A0A8S1NV81</accession>
<evidence type="ECO:0000313" key="2">
    <source>
        <dbReference type="EMBL" id="CAD8094103.1"/>
    </source>
</evidence>
<organism evidence="1 3">
    <name type="scientific">Paramecium sonneborni</name>
    <dbReference type="NCBI Taxonomy" id="65129"/>
    <lineage>
        <taxon>Eukaryota</taxon>
        <taxon>Sar</taxon>
        <taxon>Alveolata</taxon>
        <taxon>Ciliophora</taxon>
        <taxon>Intramacronucleata</taxon>
        <taxon>Oligohymenophorea</taxon>
        <taxon>Peniculida</taxon>
        <taxon>Parameciidae</taxon>
        <taxon>Paramecium</taxon>
    </lineage>
</organism>
<dbReference type="EMBL" id="CAJJDN010000062">
    <property type="protein sequence ID" value="CAD8094103.1"/>
    <property type="molecule type" value="Genomic_DNA"/>
</dbReference>
<evidence type="ECO:0000313" key="1">
    <source>
        <dbReference type="EMBL" id="CAD8094101.1"/>
    </source>
</evidence>
<name>A0A8S1NV81_9CILI</name>
<gene>
    <name evidence="1" type="ORF">PSON_ATCC_30995.1.T0620014</name>
    <name evidence="2" type="ORF">PSON_ATCC_30995.1.T0620015</name>
</gene>
<dbReference type="Proteomes" id="UP000692954">
    <property type="component" value="Unassembled WGS sequence"/>
</dbReference>